<dbReference type="InterPro" id="IPR050792">
    <property type="entry name" value="ADP-ribosylglycohydrolase"/>
</dbReference>
<feature type="binding site" evidence="3">
    <location>
        <position position="265"/>
    </location>
    <ligand>
        <name>Mg(2+)</name>
        <dbReference type="ChEBI" id="CHEBI:18420"/>
        <label>1</label>
    </ligand>
</feature>
<organism evidence="4 5">
    <name type="scientific">Weissella halotolerans DSM 20190</name>
    <dbReference type="NCBI Taxonomy" id="1123500"/>
    <lineage>
        <taxon>Bacteria</taxon>
        <taxon>Bacillati</taxon>
        <taxon>Bacillota</taxon>
        <taxon>Bacilli</taxon>
        <taxon>Lactobacillales</taxon>
        <taxon>Lactobacillaceae</taxon>
        <taxon>Weissella</taxon>
    </lineage>
</organism>
<evidence type="ECO:0000256" key="2">
    <source>
        <dbReference type="ARBA" id="ARBA00022801"/>
    </source>
</evidence>
<dbReference type="SUPFAM" id="SSF101478">
    <property type="entry name" value="ADP-ribosylglycohydrolase"/>
    <property type="match status" value="1"/>
</dbReference>
<reference evidence="4 5" key="1">
    <citation type="journal article" date="2015" name="Genome Announc.">
        <title>Expanding the biotechnology potential of lactobacilli through comparative genomics of 213 strains and associated genera.</title>
        <authorList>
            <person name="Sun Z."/>
            <person name="Harris H.M."/>
            <person name="McCann A."/>
            <person name="Guo C."/>
            <person name="Argimon S."/>
            <person name="Zhang W."/>
            <person name="Yang X."/>
            <person name="Jeffery I.B."/>
            <person name="Cooney J.C."/>
            <person name="Kagawa T.F."/>
            <person name="Liu W."/>
            <person name="Song Y."/>
            <person name="Salvetti E."/>
            <person name="Wrobel A."/>
            <person name="Rasinkangas P."/>
            <person name="Parkhill J."/>
            <person name="Rea M.C."/>
            <person name="O'Sullivan O."/>
            <person name="Ritari J."/>
            <person name="Douillard F.P."/>
            <person name="Paul Ross R."/>
            <person name="Yang R."/>
            <person name="Briner A.E."/>
            <person name="Felis G.E."/>
            <person name="de Vos W.M."/>
            <person name="Barrangou R."/>
            <person name="Klaenhammer T.R."/>
            <person name="Caufield P.W."/>
            <person name="Cui Y."/>
            <person name="Zhang H."/>
            <person name="O'Toole P.W."/>
        </authorList>
    </citation>
    <scope>NUCLEOTIDE SEQUENCE [LARGE SCALE GENOMIC DNA]</scope>
    <source>
        <strain evidence="4 5">DSM 20190</strain>
    </source>
</reference>
<dbReference type="Gene3D" id="1.10.4080.10">
    <property type="entry name" value="ADP-ribosylation/Crystallin J1"/>
    <property type="match status" value="1"/>
</dbReference>
<feature type="binding site" evidence="3">
    <location>
        <position position="50"/>
    </location>
    <ligand>
        <name>Mg(2+)</name>
        <dbReference type="ChEBI" id="CHEBI:18420"/>
        <label>1</label>
    </ligand>
</feature>
<evidence type="ECO:0000256" key="1">
    <source>
        <dbReference type="ARBA" id="ARBA00010702"/>
    </source>
</evidence>
<evidence type="ECO:0000256" key="3">
    <source>
        <dbReference type="PIRSR" id="PIRSR605502-1"/>
    </source>
</evidence>
<feature type="binding site" evidence="3">
    <location>
        <position position="48"/>
    </location>
    <ligand>
        <name>Mg(2+)</name>
        <dbReference type="ChEBI" id="CHEBI:18420"/>
        <label>1</label>
    </ligand>
</feature>
<feature type="binding site" evidence="3">
    <location>
        <position position="49"/>
    </location>
    <ligand>
        <name>Mg(2+)</name>
        <dbReference type="ChEBI" id="CHEBI:18420"/>
        <label>1</label>
    </ligand>
</feature>
<comment type="caution">
    <text evidence="4">The sequence shown here is derived from an EMBL/GenBank/DDBJ whole genome shotgun (WGS) entry which is preliminary data.</text>
</comment>
<dbReference type="OrthoDB" id="9798107at2"/>
<keyword evidence="5" id="KW-1185">Reference proteome</keyword>
<dbReference type="InterPro" id="IPR005502">
    <property type="entry name" value="Ribosyl_crysJ1"/>
</dbReference>
<evidence type="ECO:0000313" key="4">
    <source>
        <dbReference type="EMBL" id="KRN33205.1"/>
    </source>
</evidence>
<dbReference type="GO" id="GO:0046872">
    <property type="term" value="F:metal ion binding"/>
    <property type="evidence" value="ECO:0007669"/>
    <property type="project" value="UniProtKB-KW"/>
</dbReference>
<dbReference type="AlphaFoldDB" id="A0A0R2G4X8"/>
<name>A0A0R2G4X8_9LACO</name>
<feature type="binding site" evidence="3">
    <location>
        <position position="267"/>
    </location>
    <ligand>
        <name>Mg(2+)</name>
        <dbReference type="ChEBI" id="CHEBI:18420"/>
        <label>1</label>
    </ligand>
</feature>
<dbReference type="STRING" id="1123500.GCA_000420365_00500"/>
<dbReference type="PANTHER" id="PTHR16222">
    <property type="entry name" value="ADP-RIBOSYLGLYCOHYDROLASE"/>
    <property type="match status" value="1"/>
</dbReference>
<dbReference type="eggNOG" id="COG1397">
    <property type="taxonomic scope" value="Bacteria"/>
</dbReference>
<dbReference type="PANTHER" id="PTHR16222:SF24">
    <property type="entry name" value="ADP-RIBOSYLHYDROLASE ARH3"/>
    <property type="match status" value="1"/>
</dbReference>
<dbReference type="RefSeq" id="WP_022791294.1">
    <property type="nucleotide sequence ID" value="NZ_ATUU01000001.1"/>
</dbReference>
<keyword evidence="2 4" id="KW-0378">Hydrolase</keyword>
<comment type="cofactor">
    <cofactor evidence="3">
        <name>Mg(2+)</name>
        <dbReference type="ChEBI" id="CHEBI:18420"/>
    </cofactor>
    <text evidence="3">Binds 2 magnesium ions per subunit.</text>
</comment>
<evidence type="ECO:0000313" key="5">
    <source>
        <dbReference type="Proteomes" id="UP000051296"/>
    </source>
</evidence>
<dbReference type="Proteomes" id="UP000051296">
    <property type="component" value="Unassembled WGS sequence"/>
</dbReference>
<proteinExistence type="inferred from homology"/>
<accession>A0A0R2G4X8</accession>
<dbReference type="InParanoid" id="A0A0R2G4X8"/>
<feature type="binding site" evidence="3">
    <location>
        <position position="268"/>
    </location>
    <ligand>
        <name>Mg(2+)</name>
        <dbReference type="ChEBI" id="CHEBI:18420"/>
        <label>1</label>
    </ligand>
</feature>
<keyword evidence="3" id="KW-0479">Metal-binding</keyword>
<dbReference type="Pfam" id="PF03747">
    <property type="entry name" value="ADP_ribosyl_GH"/>
    <property type="match status" value="1"/>
</dbReference>
<dbReference type="InterPro" id="IPR036705">
    <property type="entry name" value="Ribosyl_crysJ1_sf"/>
</dbReference>
<gene>
    <name evidence="4" type="ORF">IV68_GL000003</name>
</gene>
<comment type="similarity">
    <text evidence="1">Belongs to the ADP-ribosylglycohydrolase family.</text>
</comment>
<sequence>MVAQNLRRVVYAFAMGDALGGPYQYKTRGTYTFTGQSTQQSPLNGKWSDDTSMSLATINALFEPYNLQVVMDNYEQYYQQGKFTPEGEAFGMGEQTIKALEAYQQGGALLREDAETANGNGALMRVWPVAFYTITADQTVEQVVNELTALTHGHGQSKLVANIWVAFLRLLPRLKNVERALEMAIRRYNRTPALVNKLRMNGLTWLVIPDGQTADDVIHQLRELSIDEVPNSGYVVDTLKAVFWLLLQATSFQQAVQSAINIGGDTDTIAALVASAIAFVYDDLPTAWLDSLANKNVIERECLLADASHKFS</sequence>
<keyword evidence="3" id="KW-0460">Magnesium</keyword>
<dbReference type="EMBL" id="JQAX01000001">
    <property type="protein sequence ID" value="KRN33205.1"/>
    <property type="molecule type" value="Genomic_DNA"/>
</dbReference>
<dbReference type="PATRIC" id="fig|1123500.6.peg.2"/>
<protein>
    <submittedName>
        <fullName evidence="4">ADP-ribosylglycohydrolase</fullName>
    </submittedName>
</protein>
<dbReference type="GO" id="GO:0016787">
    <property type="term" value="F:hydrolase activity"/>
    <property type="evidence" value="ECO:0007669"/>
    <property type="project" value="UniProtKB-KW"/>
</dbReference>